<organism evidence="2 3">
    <name type="scientific">Solimonas fluminis</name>
    <dbReference type="NCBI Taxonomy" id="2086571"/>
    <lineage>
        <taxon>Bacteria</taxon>
        <taxon>Pseudomonadati</taxon>
        <taxon>Pseudomonadota</taxon>
        <taxon>Gammaproteobacteria</taxon>
        <taxon>Nevskiales</taxon>
        <taxon>Nevskiaceae</taxon>
        <taxon>Solimonas</taxon>
    </lineage>
</organism>
<evidence type="ECO:0000256" key="1">
    <source>
        <dbReference type="SAM" id="SignalP"/>
    </source>
</evidence>
<feature type="signal peptide" evidence="1">
    <location>
        <begin position="1"/>
        <end position="17"/>
    </location>
</feature>
<evidence type="ECO:0000313" key="2">
    <source>
        <dbReference type="EMBL" id="PPE73584.1"/>
    </source>
</evidence>
<evidence type="ECO:0008006" key="4">
    <source>
        <dbReference type="Google" id="ProtNLM"/>
    </source>
</evidence>
<comment type="caution">
    <text evidence="2">The sequence shown here is derived from an EMBL/GenBank/DDBJ whole genome shotgun (WGS) entry which is preliminary data.</text>
</comment>
<dbReference type="InterPro" id="IPR050583">
    <property type="entry name" value="Mycobacterial_A85_antigen"/>
</dbReference>
<proteinExistence type="predicted"/>
<dbReference type="GO" id="GO:0016747">
    <property type="term" value="F:acyltransferase activity, transferring groups other than amino-acyl groups"/>
    <property type="evidence" value="ECO:0007669"/>
    <property type="project" value="TreeGrafter"/>
</dbReference>
<evidence type="ECO:0000313" key="3">
    <source>
        <dbReference type="Proteomes" id="UP000238220"/>
    </source>
</evidence>
<dbReference type="PANTHER" id="PTHR48098:SF1">
    <property type="entry name" value="DIACYLGLYCEROL ACYLTRANSFERASE_MYCOLYLTRANSFERASE AG85A"/>
    <property type="match status" value="1"/>
</dbReference>
<dbReference type="PANTHER" id="PTHR48098">
    <property type="entry name" value="ENTEROCHELIN ESTERASE-RELATED"/>
    <property type="match status" value="1"/>
</dbReference>
<dbReference type="EMBL" id="PSNW01000006">
    <property type="protein sequence ID" value="PPE73584.1"/>
    <property type="molecule type" value="Genomic_DNA"/>
</dbReference>
<dbReference type="PROSITE" id="PS51257">
    <property type="entry name" value="PROKAR_LIPOPROTEIN"/>
    <property type="match status" value="1"/>
</dbReference>
<dbReference type="Proteomes" id="UP000238220">
    <property type="component" value="Unassembled WGS sequence"/>
</dbReference>
<dbReference type="SUPFAM" id="SSF53474">
    <property type="entry name" value="alpha/beta-Hydrolases"/>
    <property type="match status" value="1"/>
</dbReference>
<keyword evidence="1" id="KW-0732">Signal</keyword>
<dbReference type="Pfam" id="PF00756">
    <property type="entry name" value="Esterase"/>
    <property type="match status" value="1"/>
</dbReference>
<dbReference type="InterPro" id="IPR029058">
    <property type="entry name" value="AB_hydrolase_fold"/>
</dbReference>
<dbReference type="OrthoDB" id="9803578at2"/>
<feature type="chain" id="PRO_5015614769" description="Esterase" evidence="1">
    <location>
        <begin position="18"/>
        <end position="329"/>
    </location>
</feature>
<dbReference type="RefSeq" id="WP_104230646.1">
    <property type="nucleotide sequence ID" value="NZ_PSNW01000006.1"/>
</dbReference>
<dbReference type="Gene3D" id="3.40.50.1820">
    <property type="entry name" value="alpha/beta hydrolase"/>
    <property type="match status" value="1"/>
</dbReference>
<keyword evidence="3" id="KW-1185">Reference proteome</keyword>
<dbReference type="InterPro" id="IPR000801">
    <property type="entry name" value="Esterase-like"/>
</dbReference>
<sequence>MKTISRASGLVAAALLAACGSSDGGGDSPGADGLPRDAYAVDDDACPAPRCFEFAVPLPEGVTVTDNRVRVIVPESYAVSGKRYPLLYLLHDAPGDYTSWTRRGRAMEYLKDLEVIAVMPDGGGGHAGWYSDWQDGSFQWETYHIGVVMPFVEQRLRGLGDGHRAIAGPSMGGYGSMIYSARHPGLFEAAASFSSPVDFLHLDRVSALYSFLGNPVAGTPDGPIWGDPLTNWSRWQEQDPGTNVAGMAGMRILISSGNGLPGGPHGAVAPPYYLIEPLVLLQSMSLAQATQAAGVDTRTLFYGPGYHDWPCFLDGFEWALPQMMEKIAP</sequence>
<dbReference type="AlphaFoldDB" id="A0A2S5TF24"/>
<gene>
    <name evidence="2" type="ORF">C3942_12335</name>
</gene>
<reference evidence="2 3" key="1">
    <citation type="submission" date="2018-02" db="EMBL/GenBank/DDBJ databases">
        <title>Genome sequencing of Solimonas sp. HR-BB.</title>
        <authorList>
            <person name="Lee Y."/>
            <person name="Jeon C.O."/>
        </authorList>
    </citation>
    <scope>NUCLEOTIDE SEQUENCE [LARGE SCALE GENOMIC DNA]</scope>
    <source>
        <strain evidence="2 3">HR-BB</strain>
    </source>
</reference>
<accession>A0A2S5TF24</accession>
<name>A0A2S5TF24_9GAMM</name>
<protein>
    <recommendedName>
        <fullName evidence="4">Esterase</fullName>
    </recommendedName>
</protein>